<dbReference type="RefSeq" id="XP_047764930.1">
    <property type="nucleotide sequence ID" value="XM_047910502.1"/>
</dbReference>
<dbReference type="Pfam" id="PF00646">
    <property type="entry name" value="F-box"/>
    <property type="match status" value="1"/>
</dbReference>
<dbReference type="AlphaFoldDB" id="A0A9Q8PDI4"/>
<evidence type="ECO:0000313" key="3">
    <source>
        <dbReference type="EMBL" id="UJO20564.1"/>
    </source>
</evidence>
<protein>
    <recommendedName>
        <fullName evidence="2">F-box domain-containing protein</fullName>
    </recommendedName>
</protein>
<proteinExistence type="predicted"/>
<reference evidence="3" key="2">
    <citation type="journal article" date="2022" name="Microb. Genom.">
        <title>A chromosome-scale genome assembly of the tomato pathogen Cladosporium fulvum reveals a compartmentalized genome architecture and the presence of a dispensable chromosome.</title>
        <authorList>
            <person name="Zaccaron A.Z."/>
            <person name="Chen L.H."/>
            <person name="Samaras A."/>
            <person name="Stergiopoulos I."/>
        </authorList>
    </citation>
    <scope>NUCLEOTIDE SEQUENCE</scope>
    <source>
        <strain evidence="3">Race5_Kim</strain>
    </source>
</reference>
<dbReference type="InterPro" id="IPR001810">
    <property type="entry name" value="F-box_dom"/>
</dbReference>
<organism evidence="3 4">
    <name type="scientific">Passalora fulva</name>
    <name type="common">Tomato leaf mold</name>
    <name type="synonym">Cladosporium fulvum</name>
    <dbReference type="NCBI Taxonomy" id="5499"/>
    <lineage>
        <taxon>Eukaryota</taxon>
        <taxon>Fungi</taxon>
        <taxon>Dikarya</taxon>
        <taxon>Ascomycota</taxon>
        <taxon>Pezizomycotina</taxon>
        <taxon>Dothideomycetes</taxon>
        <taxon>Dothideomycetidae</taxon>
        <taxon>Mycosphaerellales</taxon>
        <taxon>Mycosphaerellaceae</taxon>
        <taxon>Fulvia</taxon>
    </lineage>
</organism>
<evidence type="ECO:0000313" key="4">
    <source>
        <dbReference type="Proteomes" id="UP000756132"/>
    </source>
</evidence>
<reference evidence="3" key="1">
    <citation type="submission" date="2021-12" db="EMBL/GenBank/DDBJ databases">
        <authorList>
            <person name="Zaccaron A."/>
            <person name="Stergiopoulos I."/>
        </authorList>
    </citation>
    <scope>NUCLEOTIDE SEQUENCE</scope>
    <source>
        <strain evidence="3">Race5_Kim</strain>
    </source>
</reference>
<name>A0A9Q8PDI4_PASFU</name>
<evidence type="ECO:0000259" key="2">
    <source>
        <dbReference type="Pfam" id="PF00646"/>
    </source>
</evidence>
<sequence>MGKRKQMDDGDTAMPDMRKAKKSTTRAPNATDLMSPIPIRVNRSVKTRTATMARNAVFDTTELLENILVHLPLRDLLLAQRVNHNFKNVIESSPAAQSLLHPTLEPSNKRWGFRYDDRREHEACYVSIEKRHVAGLRVLSLNQDLFIPLHEDHLITAGRYEGEEVVFRTKKMEQGLLHYMRGHKQSHEHMYITQPHCTQLRISYKIVIGAHATVKGRSIVVRMEGEPTVADIFETILGVPGKKTRHDSNVVVVEKRSIPWSWNTVKEDHPLDRRVSETIGQLEKEHKSAARVARFSIFLPRIITPTQEEIEEVESADSFTAD</sequence>
<accession>A0A9Q8PDI4</accession>
<keyword evidence="4" id="KW-1185">Reference proteome</keyword>
<feature type="region of interest" description="Disordered" evidence="1">
    <location>
        <begin position="1"/>
        <end position="32"/>
    </location>
</feature>
<dbReference type="EMBL" id="CP090170">
    <property type="protein sequence ID" value="UJO20564.1"/>
    <property type="molecule type" value="Genomic_DNA"/>
</dbReference>
<feature type="domain" description="F-box" evidence="2">
    <location>
        <begin position="62"/>
        <end position="93"/>
    </location>
</feature>
<dbReference type="KEGG" id="ffu:CLAFUR5_11354"/>
<evidence type="ECO:0000256" key="1">
    <source>
        <dbReference type="SAM" id="MobiDB-lite"/>
    </source>
</evidence>
<dbReference type="GeneID" id="71991232"/>
<dbReference type="InterPro" id="IPR036047">
    <property type="entry name" value="F-box-like_dom_sf"/>
</dbReference>
<dbReference type="SUPFAM" id="SSF81383">
    <property type="entry name" value="F-box domain"/>
    <property type="match status" value="1"/>
</dbReference>
<dbReference type="OrthoDB" id="3643498at2759"/>
<dbReference type="Proteomes" id="UP000756132">
    <property type="component" value="Chromosome 8"/>
</dbReference>
<gene>
    <name evidence="3" type="ORF">CLAFUR5_11354</name>
</gene>